<reference evidence="1 2" key="1">
    <citation type="submission" date="2016-10" db="EMBL/GenBank/DDBJ databases">
        <authorList>
            <person name="de Groot N.N."/>
        </authorList>
    </citation>
    <scope>NUCLEOTIDE SEQUENCE [LARGE SCALE GENOMIC DNA]</scope>
    <source>
        <strain evidence="1 2">DSM 44637</strain>
    </source>
</reference>
<dbReference type="OrthoDB" id="9799818at2"/>
<dbReference type="Proteomes" id="UP000199137">
    <property type="component" value="Unassembled WGS sequence"/>
</dbReference>
<name>A0A1I5Y2X6_9PSEU</name>
<proteinExistence type="predicted"/>
<evidence type="ECO:0000313" key="1">
    <source>
        <dbReference type="EMBL" id="SFQ38543.1"/>
    </source>
</evidence>
<evidence type="ECO:0000313" key="2">
    <source>
        <dbReference type="Proteomes" id="UP000199137"/>
    </source>
</evidence>
<dbReference type="Gene3D" id="3.40.50.720">
    <property type="entry name" value="NAD(P)-binding Rossmann-like Domain"/>
    <property type="match status" value="1"/>
</dbReference>
<dbReference type="Pfam" id="PF00106">
    <property type="entry name" value="adh_short"/>
    <property type="match status" value="1"/>
</dbReference>
<dbReference type="AlphaFoldDB" id="A0A1I5Y2X6"/>
<dbReference type="SUPFAM" id="SSF51735">
    <property type="entry name" value="NAD(P)-binding Rossmann-fold domains"/>
    <property type="match status" value="1"/>
</dbReference>
<gene>
    <name evidence="1" type="ORF">SAMN05421854_111177</name>
</gene>
<dbReference type="RefSeq" id="WP_093575897.1">
    <property type="nucleotide sequence ID" value="NZ_FOWC01000011.1"/>
</dbReference>
<protein>
    <submittedName>
        <fullName evidence="1">Short-chain dehydrogenase</fullName>
    </submittedName>
</protein>
<dbReference type="PANTHER" id="PTHR43431:SF7">
    <property type="entry name" value="OXIDOREDUCTASE, SHORT CHAIN DEHYDROGENASE_REDUCTASE FAMILY (AFU_ORTHOLOGUE AFUA_5G14000)"/>
    <property type="match status" value="1"/>
</dbReference>
<accession>A0A1I5Y2X6</accession>
<dbReference type="InterPro" id="IPR036291">
    <property type="entry name" value="NAD(P)-bd_dom_sf"/>
</dbReference>
<dbReference type="EMBL" id="FOWC01000011">
    <property type="protein sequence ID" value="SFQ38543.1"/>
    <property type="molecule type" value="Genomic_DNA"/>
</dbReference>
<dbReference type="PANTHER" id="PTHR43431">
    <property type="entry name" value="OXIDOREDUCTASE, SHORT CHAIN DEHYDROGENASE/REDUCTASE FAMILY (AFU_ORTHOLOGUE AFUA_5G14000)"/>
    <property type="match status" value="1"/>
</dbReference>
<organism evidence="1 2">
    <name type="scientific">Amycolatopsis rubida</name>
    <dbReference type="NCBI Taxonomy" id="112413"/>
    <lineage>
        <taxon>Bacteria</taxon>
        <taxon>Bacillati</taxon>
        <taxon>Actinomycetota</taxon>
        <taxon>Actinomycetes</taxon>
        <taxon>Pseudonocardiales</taxon>
        <taxon>Pseudonocardiaceae</taxon>
        <taxon>Amycolatopsis</taxon>
    </lineage>
</organism>
<dbReference type="InterPro" id="IPR002347">
    <property type="entry name" value="SDR_fam"/>
</dbReference>
<sequence>MTTRPTAVVLGAGPGLGMSMAHRFAKEGYSVALVSRTAERHPAYLAGLDNAEAFAGDVRNGIGATLDEVTERFGGIDVAYYGPAAIEPDSFPTDITEATVDAVEKAMSWVYPAVEVVGKLLPGMLERGSGGFLFAGGLSAVRPMPALGALAVSSAALRNYARTLHEGLAGTGVYAGSLIIGGLVERGDIHRMVVAGREKYGDAGGRTLDPDAIAGVAWKMFSAGDPAESVFDAV</sequence>
<dbReference type="STRING" id="112413.SAMN05421854_111177"/>